<keyword evidence="1" id="KW-0812">Transmembrane</keyword>
<feature type="transmembrane region" description="Helical" evidence="1">
    <location>
        <begin position="77"/>
        <end position="94"/>
    </location>
</feature>
<feature type="transmembrane region" description="Helical" evidence="1">
    <location>
        <begin position="43"/>
        <end position="65"/>
    </location>
</feature>
<protein>
    <submittedName>
        <fullName evidence="2">Uncharacterized protein</fullName>
    </submittedName>
</protein>
<name>A0ABZ3D358_9PROT</name>
<sequence length="109" mass="11899">MSWLPLLAYFFGGFFLANAVPHVVSGMMGRPFQSPFAMPPGQGLSSSTTNVLWGFFNIVVGYLLVCRVGDFQLRNTTDMVALGAGAFLISLFSARHFGRFNGGHATERF</sequence>
<keyword evidence="3" id="KW-1185">Reference proteome</keyword>
<keyword evidence="1" id="KW-1133">Transmembrane helix</keyword>
<organism evidence="2 3">
    <name type="scientific">Nguyenibacter vanlangensis</name>
    <dbReference type="NCBI Taxonomy" id="1216886"/>
    <lineage>
        <taxon>Bacteria</taxon>
        <taxon>Pseudomonadati</taxon>
        <taxon>Pseudomonadota</taxon>
        <taxon>Alphaproteobacteria</taxon>
        <taxon>Acetobacterales</taxon>
        <taxon>Acetobacteraceae</taxon>
        <taxon>Nguyenibacter</taxon>
    </lineage>
</organism>
<gene>
    <name evidence="2" type="ORF">AAC691_18290</name>
</gene>
<proteinExistence type="predicted"/>
<evidence type="ECO:0000313" key="2">
    <source>
        <dbReference type="EMBL" id="XAE42197.1"/>
    </source>
</evidence>
<keyword evidence="1" id="KW-0472">Membrane</keyword>
<dbReference type="RefSeq" id="WP_342627990.1">
    <property type="nucleotide sequence ID" value="NZ_CP152276.1"/>
</dbReference>
<dbReference type="EMBL" id="CP152276">
    <property type="protein sequence ID" value="XAE42197.1"/>
    <property type="molecule type" value="Genomic_DNA"/>
</dbReference>
<evidence type="ECO:0000313" key="3">
    <source>
        <dbReference type="Proteomes" id="UP001449795"/>
    </source>
</evidence>
<reference evidence="2 3" key="1">
    <citation type="submission" date="2024-04" db="EMBL/GenBank/DDBJ databases">
        <title>Complete genome sequence of Nguyenibacter vanlangesis HBCM-1154, a strain capable of nitrogen fixation, IAA production, and phosphorus solubilization isolated from sugarcane soil.</title>
        <authorList>
            <person name="MY HANH P."/>
        </authorList>
    </citation>
    <scope>NUCLEOTIDE SEQUENCE [LARGE SCALE GENOMIC DNA]</scope>
    <source>
        <strain evidence="2 3">HBCM 1154</strain>
    </source>
</reference>
<dbReference type="Proteomes" id="UP001449795">
    <property type="component" value="Chromosome"/>
</dbReference>
<accession>A0ABZ3D358</accession>
<evidence type="ECO:0000256" key="1">
    <source>
        <dbReference type="SAM" id="Phobius"/>
    </source>
</evidence>